<protein>
    <submittedName>
        <fullName evidence="2">Uncharacterized protein</fullName>
    </submittedName>
</protein>
<feature type="compositionally biased region" description="Polar residues" evidence="1">
    <location>
        <begin position="1"/>
        <end position="19"/>
    </location>
</feature>
<accession>A0A382MWU2</accession>
<dbReference type="EMBL" id="UINC01096031">
    <property type="protein sequence ID" value="SVC52585.1"/>
    <property type="molecule type" value="Genomic_DNA"/>
</dbReference>
<sequence length="25" mass="2652">MPSRVSNGPSAFSSIEGQRSKSRSV</sequence>
<feature type="non-terminal residue" evidence="2">
    <location>
        <position position="25"/>
    </location>
</feature>
<organism evidence="2">
    <name type="scientific">marine metagenome</name>
    <dbReference type="NCBI Taxonomy" id="408172"/>
    <lineage>
        <taxon>unclassified sequences</taxon>
        <taxon>metagenomes</taxon>
        <taxon>ecological metagenomes</taxon>
    </lineage>
</organism>
<name>A0A382MWU2_9ZZZZ</name>
<feature type="non-terminal residue" evidence="2">
    <location>
        <position position="1"/>
    </location>
</feature>
<reference evidence="2" key="1">
    <citation type="submission" date="2018-05" db="EMBL/GenBank/DDBJ databases">
        <authorList>
            <person name="Lanie J.A."/>
            <person name="Ng W.-L."/>
            <person name="Kazmierczak K.M."/>
            <person name="Andrzejewski T.M."/>
            <person name="Davidsen T.M."/>
            <person name="Wayne K.J."/>
            <person name="Tettelin H."/>
            <person name="Glass J.I."/>
            <person name="Rusch D."/>
            <person name="Podicherti R."/>
            <person name="Tsui H.-C.T."/>
            <person name="Winkler M.E."/>
        </authorList>
    </citation>
    <scope>NUCLEOTIDE SEQUENCE</scope>
</reference>
<gene>
    <name evidence="2" type="ORF">METZ01_LOCUS305439</name>
</gene>
<proteinExistence type="predicted"/>
<evidence type="ECO:0000313" key="2">
    <source>
        <dbReference type="EMBL" id="SVC52585.1"/>
    </source>
</evidence>
<evidence type="ECO:0000256" key="1">
    <source>
        <dbReference type="SAM" id="MobiDB-lite"/>
    </source>
</evidence>
<dbReference type="AlphaFoldDB" id="A0A382MWU2"/>
<feature type="region of interest" description="Disordered" evidence="1">
    <location>
        <begin position="1"/>
        <end position="25"/>
    </location>
</feature>